<keyword evidence="2" id="KW-1185">Reference proteome</keyword>
<name>A0A5P8KAD7_9ACTN</name>
<dbReference type="Proteomes" id="UP000327294">
    <property type="component" value="Chromosome"/>
</dbReference>
<dbReference type="EMBL" id="CP045096">
    <property type="protein sequence ID" value="QFR00005.1"/>
    <property type="molecule type" value="Genomic_DNA"/>
</dbReference>
<proteinExistence type="predicted"/>
<evidence type="ECO:0000313" key="1">
    <source>
        <dbReference type="EMBL" id="QFR00005.1"/>
    </source>
</evidence>
<dbReference type="RefSeq" id="WP_152171382.1">
    <property type="nucleotide sequence ID" value="NZ_CP045096.1"/>
</dbReference>
<protein>
    <submittedName>
        <fullName evidence="1">Uncharacterized protein</fullName>
    </submittedName>
</protein>
<reference evidence="1 2" key="1">
    <citation type="submission" date="2019-10" db="EMBL/GenBank/DDBJ databases">
        <title>Streptomyces sp. strain GY16 isolated from leaves of Broussonetia papyrifera.</title>
        <authorList>
            <person name="Mo P."/>
        </authorList>
    </citation>
    <scope>NUCLEOTIDE SEQUENCE [LARGE SCALE GENOMIC DNA]</scope>
    <source>
        <strain evidence="1 2">GY16</strain>
    </source>
</reference>
<organism evidence="1 2">
    <name type="scientific">Streptomyces phaeolivaceus</name>
    <dbReference type="NCBI Taxonomy" id="2653200"/>
    <lineage>
        <taxon>Bacteria</taxon>
        <taxon>Bacillati</taxon>
        <taxon>Actinomycetota</taxon>
        <taxon>Actinomycetes</taxon>
        <taxon>Kitasatosporales</taxon>
        <taxon>Streptomycetaceae</taxon>
        <taxon>Streptomyces</taxon>
    </lineage>
</organism>
<evidence type="ECO:0000313" key="2">
    <source>
        <dbReference type="Proteomes" id="UP000327294"/>
    </source>
</evidence>
<dbReference type="KEGG" id="sphv:F9278_31900"/>
<dbReference type="AlphaFoldDB" id="A0A5P8KAD7"/>
<accession>A0A5P8KAD7</accession>
<gene>
    <name evidence="1" type="ORF">F9278_31900</name>
</gene>
<sequence length="378" mass="42297">MAAKSGRAACNLALLIQREGAYEELTGDPADLILGERRGYSLLRQHLERRSGSGFLNDVLSQLRQGGLSTGTALVCAREVVNSPGVALMRRREDNLHEFLQASLVRGKDGTDTYFVSLRVATSASKPPEVVEVHTESLPVDIAEDACDVTEYLEMWWKEFNVREITLPELSKPKNLLWLGDPSVSGYIDVPADWQSQIRTVASVLGMRAQFITRTTQLRARGPQLRDTIDTKIRLRGWQSSQKVAHEKSDEVTELIVGTPGSSFSNLLTHTRQTLIPIALDMDIHSPHEKRELQPGEIVYHRKVGDSTKYDHFDEGSSKPCRCNKTFTPFKSAPKASGGMARRYTNFHDKDVQLKHCPRYPNCNMYAVERRGTGSDAD</sequence>